<keyword evidence="2" id="KW-0808">Transferase</keyword>
<comment type="caution">
    <text evidence="4">The sequence shown here is derived from an EMBL/GenBank/DDBJ whole genome shotgun (WGS) entry which is preliminary data.</text>
</comment>
<dbReference type="Pfam" id="PF01209">
    <property type="entry name" value="Ubie_methyltran"/>
    <property type="match status" value="1"/>
</dbReference>
<dbReference type="SUPFAM" id="SSF53335">
    <property type="entry name" value="S-adenosyl-L-methionine-dependent methyltransferases"/>
    <property type="match status" value="1"/>
</dbReference>
<reference evidence="4" key="1">
    <citation type="submission" date="2019-12" db="EMBL/GenBank/DDBJ databases">
        <authorList>
            <person name="Scholes J."/>
        </authorList>
    </citation>
    <scope>NUCLEOTIDE SEQUENCE</scope>
</reference>
<dbReference type="PROSITE" id="PS01183">
    <property type="entry name" value="UBIE_1"/>
    <property type="match status" value="1"/>
</dbReference>
<dbReference type="EMBL" id="CACSLK010016925">
    <property type="protein sequence ID" value="CAA0818374.1"/>
    <property type="molecule type" value="Genomic_DNA"/>
</dbReference>
<evidence type="ECO:0000256" key="1">
    <source>
        <dbReference type="ARBA" id="ARBA00022603"/>
    </source>
</evidence>
<dbReference type="GO" id="GO:0032259">
    <property type="term" value="P:methylation"/>
    <property type="evidence" value="ECO:0007669"/>
    <property type="project" value="UniProtKB-KW"/>
</dbReference>
<keyword evidence="3" id="KW-0949">S-adenosyl-L-methionine</keyword>
<evidence type="ECO:0000256" key="2">
    <source>
        <dbReference type="ARBA" id="ARBA00022679"/>
    </source>
</evidence>
<keyword evidence="5" id="KW-1185">Reference proteome</keyword>
<sequence>MATLHFTLPSTTGRQRPPEFRSIFKPARCAAERQALFDRIAPVYDNLNDLLSLGGHRVWKRMAVSWTGAKEGDTVLDVCCGSGDLAFLLSEKVGVKGKIKVGNKEKGSTYPEPFSSSVLGLVPEACCSQQSVHSNLVLPLLLYARSHLSELPLNLLVS</sequence>
<keyword evidence="1 4" id="KW-0489">Methyltransferase</keyword>
<dbReference type="OrthoDB" id="6329284at2759"/>
<evidence type="ECO:0000313" key="5">
    <source>
        <dbReference type="Proteomes" id="UP001153555"/>
    </source>
</evidence>
<dbReference type="Gene3D" id="3.40.50.150">
    <property type="entry name" value="Vaccinia Virus protein VP39"/>
    <property type="match status" value="1"/>
</dbReference>
<dbReference type="Proteomes" id="UP001153555">
    <property type="component" value="Unassembled WGS sequence"/>
</dbReference>
<dbReference type="GO" id="GO:0008168">
    <property type="term" value="F:methyltransferase activity"/>
    <property type="evidence" value="ECO:0007669"/>
    <property type="project" value="UniProtKB-KW"/>
</dbReference>
<proteinExistence type="predicted"/>
<protein>
    <submittedName>
        <fullName evidence="4">2-phytyl-1-4-beta-naphthoquinone methyltransferase- chloroplastic</fullName>
    </submittedName>
</protein>
<gene>
    <name evidence="4" type="ORF">SHERM_01227</name>
</gene>
<dbReference type="AlphaFoldDB" id="A0A9N7R790"/>
<evidence type="ECO:0000256" key="3">
    <source>
        <dbReference type="ARBA" id="ARBA00022691"/>
    </source>
</evidence>
<name>A0A9N7R790_STRHE</name>
<accession>A0A9N7R790</accession>
<dbReference type="InterPro" id="IPR029063">
    <property type="entry name" value="SAM-dependent_MTases_sf"/>
</dbReference>
<organism evidence="4 5">
    <name type="scientific">Striga hermonthica</name>
    <name type="common">Purple witchweed</name>
    <name type="synonym">Buchnera hermonthica</name>
    <dbReference type="NCBI Taxonomy" id="68872"/>
    <lineage>
        <taxon>Eukaryota</taxon>
        <taxon>Viridiplantae</taxon>
        <taxon>Streptophyta</taxon>
        <taxon>Embryophyta</taxon>
        <taxon>Tracheophyta</taxon>
        <taxon>Spermatophyta</taxon>
        <taxon>Magnoliopsida</taxon>
        <taxon>eudicotyledons</taxon>
        <taxon>Gunneridae</taxon>
        <taxon>Pentapetalae</taxon>
        <taxon>asterids</taxon>
        <taxon>lamiids</taxon>
        <taxon>Lamiales</taxon>
        <taxon>Orobanchaceae</taxon>
        <taxon>Buchnereae</taxon>
        <taxon>Striga</taxon>
    </lineage>
</organism>
<evidence type="ECO:0000313" key="4">
    <source>
        <dbReference type="EMBL" id="CAA0818374.1"/>
    </source>
</evidence>
<dbReference type="InterPro" id="IPR023576">
    <property type="entry name" value="UbiE/COQ5_MeTrFase_CS"/>
</dbReference>